<dbReference type="Pfam" id="PF08771">
    <property type="entry name" value="FRB_dom"/>
    <property type="match status" value="1"/>
</dbReference>
<evidence type="ECO:0000259" key="12">
    <source>
        <dbReference type="PROSITE" id="PS51190"/>
    </source>
</evidence>
<dbReference type="Pfam" id="PF02260">
    <property type="entry name" value="FATC"/>
    <property type="match status" value="1"/>
</dbReference>
<dbReference type="Pfam" id="PF00454">
    <property type="entry name" value="PI3_PI4_kinase"/>
    <property type="match status" value="1"/>
</dbReference>
<dbReference type="EC" id="2.7.11.1" evidence="2"/>
<keyword evidence="7" id="KW-0067">ATP-binding</keyword>
<dbReference type="VEuPathDB" id="GiardiaDB:GL50581_3614"/>
<comment type="catalytic activity">
    <reaction evidence="9">
        <text>L-seryl-[protein] + ATP = O-phospho-L-seryl-[protein] + ADP + H(+)</text>
        <dbReference type="Rhea" id="RHEA:17989"/>
        <dbReference type="Rhea" id="RHEA-COMP:9863"/>
        <dbReference type="Rhea" id="RHEA-COMP:11604"/>
        <dbReference type="ChEBI" id="CHEBI:15378"/>
        <dbReference type="ChEBI" id="CHEBI:29999"/>
        <dbReference type="ChEBI" id="CHEBI:30616"/>
        <dbReference type="ChEBI" id="CHEBI:83421"/>
        <dbReference type="ChEBI" id="CHEBI:456216"/>
        <dbReference type="EC" id="2.7.11.1"/>
    </reaction>
</comment>
<comment type="caution">
    <text evidence="13">The sequence shown here is derived from an EMBL/GenBank/DDBJ whole genome shotgun (WGS) entry which is preliminary data.</text>
</comment>
<name>V6TB23_GIAIN</name>
<reference evidence="14" key="1">
    <citation type="submission" date="2012-02" db="EMBL/GenBank/DDBJ databases">
        <title>Genome sequencing of Giardia lamblia Genotypes A2 and B isolates (DH and GS) and comparative analysis with the genomes of Genotypes A1 and E (WB and Pig).</title>
        <authorList>
            <person name="Adam R."/>
            <person name="Dahlstrom E."/>
            <person name="Martens C."/>
            <person name="Bruno D."/>
            <person name="Barbian K."/>
            <person name="Porcella S.F."/>
            <person name="Nash T."/>
        </authorList>
    </citation>
    <scope>NUCLEOTIDE SEQUENCE</scope>
    <source>
        <strain evidence="14">DH</strain>
    </source>
</reference>
<dbReference type="InterPro" id="IPR026683">
    <property type="entry name" value="TOR_cat"/>
</dbReference>
<dbReference type="CDD" id="cd05169">
    <property type="entry name" value="PIKKc_TOR"/>
    <property type="match status" value="1"/>
</dbReference>
<dbReference type="SUPFAM" id="SSF48371">
    <property type="entry name" value="ARM repeat"/>
    <property type="match status" value="1"/>
</dbReference>
<dbReference type="VEuPathDB" id="GiardiaDB:QR46_4319"/>
<evidence type="ECO:0000256" key="2">
    <source>
        <dbReference type="ARBA" id="ARBA00012513"/>
    </source>
</evidence>
<organism evidence="13 14">
    <name type="scientific">Giardia intestinalis</name>
    <name type="common">Giardia lamblia</name>
    <dbReference type="NCBI Taxonomy" id="5741"/>
    <lineage>
        <taxon>Eukaryota</taxon>
        <taxon>Metamonada</taxon>
        <taxon>Diplomonadida</taxon>
        <taxon>Hexamitidae</taxon>
        <taxon>Giardiinae</taxon>
        <taxon>Giardia</taxon>
    </lineage>
</organism>
<dbReference type="InterPro" id="IPR014009">
    <property type="entry name" value="PIK_FAT"/>
</dbReference>
<evidence type="ECO:0000256" key="5">
    <source>
        <dbReference type="ARBA" id="ARBA00022741"/>
    </source>
</evidence>
<protein>
    <recommendedName>
        <fullName evidence="2">non-specific serine/threonine protein kinase</fullName>
        <ecNumber evidence="2">2.7.11.1</ecNumber>
    </recommendedName>
</protein>
<dbReference type="InterPro" id="IPR016024">
    <property type="entry name" value="ARM-type_fold"/>
</dbReference>
<evidence type="ECO:0000256" key="9">
    <source>
        <dbReference type="ARBA" id="ARBA00048679"/>
    </source>
</evidence>
<dbReference type="GO" id="GO:0005737">
    <property type="term" value="C:cytoplasm"/>
    <property type="evidence" value="ECO:0007669"/>
    <property type="project" value="TreeGrafter"/>
</dbReference>
<keyword evidence="6" id="KW-0418">Kinase</keyword>
<dbReference type="PROSITE" id="PS00916">
    <property type="entry name" value="PI3_4_KINASE_2"/>
    <property type="match status" value="1"/>
</dbReference>
<dbReference type="InterPro" id="IPR011009">
    <property type="entry name" value="Kinase-like_dom_sf"/>
</dbReference>
<evidence type="ECO:0000256" key="1">
    <source>
        <dbReference type="ARBA" id="ARBA00011031"/>
    </source>
</evidence>
<feature type="domain" description="PI3K/PI4K catalytic" evidence="10">
    <location>
        <begin position="2872"/>
        <end position="3185"/>
    </location>
</feature>
<dbReference type="InterPro" id="IPR009076">
    <property type="entry name" value="FRB_dom"/>
</dbReference>
<dbReference type="PROSITE" id="PS00915">
    <property type="entry name" value="PI3_4_KINASE_1"/>
    <property type="match status" value="1"/>
</dbReference>
<dbReference type="InterPro" id="IPR003152">
    <property type="entry name" value="FATC_dom"/>
</dbReference>
<dbReference type="InterPro" id="IPR036738">
    <property type="entry name" value="FRB_sf"/>
</dbReference>
<dbReference type="InterPro" id="IPR011989">
    <property type="entry name" value="ARM-like"/>
</dbReference>
<evidence type="ECO:0000259" key="11">
    <source>
        <dbReference type="PROSITE" id="PS51189"/>
    </source>
</evidence>
<dbReference type="InterPro" id="IPR057564">
    <property type="entry name" value="HEAT_ATR"/>
</dbReference>
<dbReference type="SMART" id="SM00146">
    <property type="entry name" value="PI3Kc"/>
    <property type="match status" value="1"/>
</dbReference>
<evidence type="ECO:0000256" key="7">
    <source>
        <dbReference type="ARBA" id="ARBA00022840"/>
    </source>
</evidence>
<dbReference type="GO" id="GO:0004674">
    <property type="term" value="F:protein serine/threonine kinase activity"/>
    <property type="evidence" value="ECO:0007669"/>
    <property type="project" value="UniProtKB-EC"/>
</dbReference>
<dbReference type="Proteomes" id="UP000018320">
    <property type="component" value="Unassembled WGS sequence"/>
</dbReference>
<keyword evidence="4" id="KW-0677">Repeat</keyword>
<comment type="similarity">
    <text evidence="1">Belongs to the PI3/PI4-kinase family.</text>
</comment>
<dbReference type="InterPro" id="IPR000403">
    <property type="entry name" value="PI3/4_kinase_cat_dom"/>
</dbReference>
<dbReference type="GO" id="GO:0031929">
    <property type="term" value="P:TOR signaling"/>
    <property type="evidence" value="ECO:0007669"/>
    <property type="project" value="TreeGrafter"/>
</dbReference>
<dbReference type="Gene3D" id="3.30.1010.10">
    <property type="entry name" value="Phosphatidylinositol 3-kinase Catalytic Subunit, Chain A, domain 4"/>
    <property type="match status" value="1"/>
</dbReference>
<dbReference type="Gene3D" id="1.10.1070.11">
    <property type="entry name" value="Phosphatidylinositol 3-/4-kinase, catalytic domain"/>
    <property type="match status" value="1"/>
</dbReference>
<keyword evidence="5" id="KW-0547">Nucleotide-binding</keyword>
<reference evidence="13 14" key="2">
    <citation type="journal article" date="2013" name="Genome Biol. Evol.">
        <title>Genome sequencing of Giardia lamblia genotypes A2 and B isolates (DH and GS) and comparative analysis with the genomes of genotypes A1 and E (WB and Pig).</title>
        <authorList>
            <person name="Adam R.D."/>
            <person name="Dahlstrom E.W."/>
            <person name="Martens C.A."/>
            <person name="Bruno D.P."/>
            <person name="Barbian K.D."/>
            <person name="Ricklefs S.M."/>
            <person name="Hernandez M.M."/>
            <person name="Narla N.P."/>
            <person name="Patel R.B."/>
            <person name="Porcella S.F."/>
            <person name="Nash T.E."/>
        </authorList>
    </citation>
    <scope>NUCLEOTIDE SEQUENCE [LARGE SCALE GENOMIC DNA]</scope>
    <source>
        <strain evidence="13 14">DH</strain>
    </source>
</reference>
<dbReference type="Gene3D" id="1.25.10.10">
    <property type="entry name" value="Leucine-rich Repeat Variant"/>
    <property type="match status" value="1"/>
</dbReference>
<dbReference type="GO" id="GO:0005524">
    <property type="term" value="F:ATP binding"/>
    <property type="evidence" value="ECO:0007669"/>
    <property type="project" value="UniProtKB-KW"/>
</dbReference>
<dbReference type="GO" id="GO:0016242">
    <property type="term" value="P:negative regulation of macroautophagy"/>
    <property type="evidence" value="ECO:0007669"/>
    <property type="project" value="TreeGrafter"/>
</dbReference>
<evidence type="ECO:0000256" key="3">
    <source>
        <dbReference type="ARBA" id="ARBA00022679"/>
    </source>
</evidence>
<evidence type="ECO:0000313" key="14">
    <source>
        <dbReference type="Proteomes" id="UP000018320"/>
    </source>
</evidence>
<dbReference type="PANTHER" id="PTHR11139:SF9">
    <property type="entry name" value="SERINE_THREONINE-PROTEIN KINASE MTOR"/>
    <property type="match status" value="1"/>
</dbReference>
<dbReference type="GO" id="GO:0031931">
    <property type="term" value="C:TORC1 complex"/>
    <property type="evidence" value="ECO:0007669"/>
    <property type="project" value="TreeGrafter"/>
</dbReference>
<dbReference type="EMBL" id="AHGT01000057">
    <property type="protein sequence ID" value="ESU36088.1"/>
    <property type="molecule type" value="Genomic_DNA"/>
</dbReference>
<gene>
    <name evidence="13" type="ORF">DHA2_35180</name>
</gene>
<keyword evidence="3" id="KW-0808">Transferase</keyword>
<dbReference type="InterPro" id="IPR003151">
    <property type="entry name" value="PIK-rel_kinase_FAT"/>
</dbReference>
<feature type="domain" description="FAT" evidence="11">
    <location>
        <begin position="1944"/>
        <end position="2697"/>
    </location>
</feature>
<evidence type="ECO:0000259" key="10">
    <source>
        <dbReference type="PROSITE" id="PS50290"/>
    </source>
</evidence>
<dbReference type="InterPro" id="IPR018936">
    <property type="entry name" value="PI3/4_kinase_CS"/>
</dbReference>
<dbReference type="SMART" id="SM01346">
    <property type="entry name" value="DUF3385"/>
    <property type="match status" value="1"/>
</dbReference>
<comment type="catalytic activity">
    <reaction evidence="8">
        <text>L-threonyl-[protein] + ATP = O-phospho-L-threonyl-[protein] + ADP + H(+)</text>
        <dbReference type="Rhea" id="RHEA:46608"/>
        <dbReference type="Rhea" id="RHEA-COMP:11060"/>
        <dbReference type="Rhea" id="RHEA-COMP:11605"/>
        <dbReference type="ChEBI" id="CHEBI:15378"/>
        <dbReference type="ChEBI" id="CHEBI:30013"/>
        <dbReference type="ChEBI" id="CHEBI:30616"/>
        <dbReference type="ChEBI" id="CHEBI:61977"/>
        <dbReference type="ChEBI" id="CHEBI:456216"/>
        <dbReference type="EC" id="2.7.11.1"/>
    </reaction>
</comment>
<dbReference type="FunFam" id="3.30.1010.10:FF:000022">
    <property type="entry name" value="Serine/threonine-protein kinase TOR"/>
    <property type="match status" value="1"/>
</dbReference>
<proteinExistence type="inferred from homology"/>
<dbReference type="Pfam" id="PF11865">
    <property type="entry name" value="mTOR_dom"/>
    <property type="match status" value="1"/>
</dbReference>
<dbReference type="GO" id="GO:0044877">
    <property type="term" value="F:protein-containing complex binding"/>
    <property type="evidence" value="ECO:0007669"/>
    <property type="project" value="InterPro"/>
</dbReference>
<dbReference type="Pfam" id="PF23593">
    <property type="entry name" value="HEAT_ATR"/>
    <property type="match status" value="1"/>
</dbReference>
<dbReference type="SMART" id="SM01345">
    <property type="entry name" value="Rapamycin_bind"/>
    <property type="match status" value="1"/>
</dbReference>
<dbReference type="PROSITE" id="PS51190">
    <property type="entry name" value="FATC"/>
    <property type="match status" value="1"/>
</dbReference>
<dbReference type="FunFam" id="1.10.1070.11:FF:000063">
    <property type="entry name" value="GTOR"/>
    <property type="match status" value="1"/>
</dbReference>
<dbReference type="Pfam" id="PF02259">
    <property type="entry name" value="FAT"/>
    <property type="match status" value="1"/>
</dbReference>
<evidence type="ECO:0000256" key="4">
    <source>
        <dbReference type="ARBA" id="ARBA00022737"/>
    </source>
</evidence>
<dbReference type="PROSITE" id="PS51189">
    <property type="entry name" value="FAT"/>
    <property type="match status" value="1"/>
</dbReference>
<dbReference type="VEuPathDB" id="GiardiaDB:DHA2_35180"/>
<evidence type="ECO:0000256" key="8">
    <source>
        <dbReference type="ARBA" id="ARBA00047899"/>
    </source>
</evidence>
<feature type="domain" description="FATC" evidence="12">
    <location>
        <begin position="3208"/>
        <end position="3240"/>
    </location>
</feature>
<accession>V6TB23</accession>
<dbReference type="PROSITE" id="PS50290">
    <property type="entry name" value="PI3_4_KINASE_3"/>
    <property type="match status" value="1"/>
</dbReference>
<dbReference type="SUPFAM" id="SSF56112">
    <property type="entry name" value="Protein kinase-like (PK-like)"/>
    <property type="match status" value="1"/>
</dbReference>
<dbReference type="GO" id="GO:0031932">
    <property type="term" value="C:TORC2 complex"/>
    <property type="evidence" value="ECO:0007669"/>
    <property type="project" value="TreeGrafter"/>
</dbReference>
<dbReference type="VEuPathDB" id="GiardiaDB:GL50803_0035180"/>
<dbReference type="PANTHER" id="PTHR11139">
    <property type="entry name" value="ATAXIA TELANGIECTASIA MUTATED ATM -RELATED"/>
    <property type="match status" value="1"/>
</dbReference>
<dbReference type="InterPro" id="IPR024585">
    <property type="entry name" value="mTOR_dom"/>
</dbReference>
<dbReference type="SMART" id="SM01343">
    <property type="entry name" value="FATC"/>
    <property type="match status" value="1"/>
</dbReference>
<evidence type="ECO:0000313" key="13">
    <source>
        <dbReference type="EMBL" id="ESU36088.1"/>
    </source>
</evidence>
<sequence>MERGPQVPDLDLKMSTDAITSSRFYPYLADLKSIDPNIYTRAAMAIRMQVEKDSRQMLADPRTLFISDLMSFIRNLATSSSYEDRLASLWVMRELIQSRPTISMIPLTYFEEIALELVNDPSEVIILTNCVFIGRLINAEGHGIDFVPKLFVISIDKIKSGDSTKVYTGMLLFNDLTEVETSFAIDISSEEFLEPIWHVITETRNGNIKEVGFKAINKFISYQKKATKHDVLVRLITMIRAALDGKNISEQLIALHLLLNMLNLSVKDKSIADYFQENYSSFFSLVANIFRSKTSEGRMLVASIISLFAKLDPERFCTTERLQMILAFYKKMIPTQQELFIPLGEFVIVIGEKHVKPIFNDLINLITSSFKSQNFTKAGSILPPEPLKCIQYITKGAPNLVQKHVTSILECIFSVGLCESLTSALQDLSANLHNRLLDIQGLLLYLVANELGGINLFLSNAYGVIDGSEDYYLVLTENQSQAVADGHDSGVLDSQTSIIPGARPSTTQATTHVEDTRTNEDAIELAHDLSITGLKEESEQCDFNNSLSVYQTVTTSAGITALYKLSDRIATALGTSKLRPRRHSTSEAILLAFQALYDFDFSLFDLTIFAADYLTRYLRNDSSTLRIKAAQTILKLMSEDHFEKIRRGKHSQYKSMTIKAEDCHSWAGSTLGEAPTPSGGATIIPPAVVSNQSFATTISPKTRHIRTHSSSHLDDMSSTSFCINQDCILSQDILKSSDLGTDGFFNSGPYRHMLISDTLRQIIIIGTTDIDPEVRMSIIQALTTTNRYDIYLAHESSLRTLFIALYDDNIEIRILAVKLIGRLCSLNPALVTPEIRHLILVLLTELRLTTENNKRATSNELIVKIFKFCGSIVLPYVPMVYSAVMGLISKDCDDEYLLITSLTTLAELFTIGSTSMVHCLAEVIPLLITCIKEETSKTLRLTTTRCFVRIVEATSFVVFPWFIYHDLFTIVFGILKNDTSQEIRLEAAKLITTIGAIDPIFYQNGKPDLSALVPPTNLTCKCQSTDVFSLDYIMDESNIWVCHKGEGGAAQEASIKSHGKAVVSPITGHVVENVYIMKLDSGSEVSANVSDFELTLNVIMSTLYSILSESTLDMYHYDAVVVFRTIIQTECTAISLPMVPKIISLILENIQNCKVFMQETMLRELILIISSIGHHAHSYVSDIFDIIEVLWANQQLIELILALLEEVSIVLDLSLGNYGSQFFLKFVGLFTVLKSSQEISDSAKKLLIRACRSVVALSSLFSNHIHLIVDLLCSGIRKQKLGKELRFALLDTLSRLTICTNLSRFGASIIHPILEVIMEADPCTSVEHNKNANPEKGLNPMNIVSYKAFEVLHFICAQFGVSVTLYIPVITECLLKVGFTSGLLDSIFSLLLRREEVDPVTFYRLICEWKKKQAKKFSEYTSLASLLAMYETPVTQDTLLYMESISNKVPGDDKDAMVLVVKDINFDDIGSVINYLHTSSTWFGDDMRPLPAGAIGVHSLSIQENDMLNKHVTIPQQIWRADTCKKNEEWRHWLSNLSLTLLQCSPLKCLRACHKLATSYPRVARDLFNYSFLACLSETYPSNNEHRNYIVESIRSVFLSQNCPLDVLQILLDLAEFWENRSREFSTTFSHNFLGEVAERCHAYTRSLRYKETEYAQHPIEAVGRLIAINYSLGYEETAIGTLRVECKRLNFISTNLIYDILLRCLYTGLDDVFTMMQREGGLEPGAAVNCSAESTLERIINKVVSKIITKALTEAKKISNLNQSIPQQLVSYGSIGGIFVEGRPVMSGPEGSVLQVDYNEIGIYLSALARRMLKSKLTYQYPTFLMYEENLFQSVLKTLRYKAQGHMQDLYGPSPKWFENVCLWDKALSGYNRQIDQLKLSLKSNTSEARTLLPMLVNLTKDKIRCLFALADYSAVQEEADQLLNYLSSESKEEAGLTTVKHTLIKGFQADIATYAAWSLLEQDQEDVEIWLRVLPEDNIDGTIIRATSYIKANKMLEAHKLLCKLRLRIDPDLIGLSAESYTRAYNLCILLQTITELQNIISYKLALNGLKLDASSTLIKEGGNPYENIFETTLISFNPPPGFADTEKERLRLMWSRKISMIRWDCESWEALLRVRRLIIFPIEDQEVWIRFSVLCLQSGRVQLARKTLETFINSSSVHHIKVSKSRGLYTLLGLTSFGTPRRYLKHGSGDVSTGGSVTPIGSALGAEMGVVQDLSAVGSSLAKYLLKDGVVKDAFTAQQHVALPTSDVLSIASHSVAKPTLQMIANASTHQGQSIEKETPLSIVGQQCDDAKRNAQRDLFNALIPPLNHVYPHVLYAYCKHLWVSSNENVLEKLVAFTHLIRLCNDVSIQKTEPKLVCRMLIRLGAWYSDLLTPLDHKSCSMIGTISPSEGYVNIPVQDTVTSCSAIWNSIVNNCDADASVCSTTYEATEHSAERLELSSASTLDKAVAKLVDNILLAYDELSNVSLEECNQYNTVGMSRIGLIALEWFQVAADRDETSNHIWKCISHTTYAIVNSFAAYIDKLNDRPGVDGGLQIVTRRSSVDATSDAVGSTSEALSQSVQDSDRPLVCPEHLGFVQNRQVLLEKAKLEYLVESIIAHFKCIETGRSIEALPTTLRLMTLWFRYGSYDEVETEIINGLAAVPINIWLDVIPQLIARLHSPQHKIRLLVHQLLVLIGTEHPQALIYPLVVASKSTILNRRVESLSIVDQIRRTNEAMILESLNINKELQRVAILWPEIAYDLITQASTAFCEEPRDLVKFFNYACQLQLLASRTPETQSESVFIQMFSSQLQAAWDSCRQFPVTNDLVCLNIVMKHYKEIYDRIHSELPFLNTIDLLQTSPLLYNISNTNLCVPGSYHPARAITTIVKFYQKVFVIRSKQRPRKVGLVASDGEYYAFLLKGHEDLRQDERVMQLFTLINNLLMNDSYCSRRGLMVMKYPITPLSQNSGLLYWVPGCDTIISLIKEFRQLKRIHLETEMQQIKYRAPAFMNMALHYKVDAFKYMLTTSDAIDLCRSLWNKASSAEDWLLKRMNYTRSIAVSSIVGYILGLGDRHPANLMIERTTGMVLHIDYGDCFEVAMHREQLPEKVPFRLTSIMMKAFESCGTEGSFRMTGEATMSILRSNKDSLVSVLETFIYDPLMSMKVLSGENTMGGKENIDGNTEFYGTRRPVQESYLEGNERNPKAVKIVQRIYDKLTGYDIKYIDRSLSVSEQIQSLIHSATNAENLCQLYIGWCPYW</sequence>
<evidence type="ECO:0000256" key="6">
    <source>
        <dbReference type="ARBA" id="ARBA00022777"/>
    </source>
</evidence>
<dbReference type="InterPro" id="IPR036940">
    <property type="entry name" value="PI3/4_kinase_cat_sf"/>
</dbReference>
<dbReference type="SUPFAM" id="SSF47212">
    <property type="entry name" value="FKBP12-rapamycin-binding domain of FKBP-rapamycin-associated protein (FRAP)"/>
    <property type="match status" value="1"/>
</dbReference>
<dbReference type="InterPro" id="IPR050517">
    <property type="entry name" value="DDR_Repair_Kinase"/>
</dbReference>
<dbReference type="GO" id="GO:0005634">
    <property type="term" value="C:nucleus"/>
    <property type="evidence" value="ECO:0007669"/>
    <property type="project" value="TreeGrafter"/>
</dbReference>
<dbReference type="Gene3D" id="1.20.120.150">
    <property type="entry name" value="FKBP12-rapamycin binding domain"/>
    <property type="match status" value="1"/>
</dbReference>